<organism evidence="12 13">
    <name type="scientific">Exocentrus adspersus</name>
    <dbReference type="NCBI Taxonomy" id="1586481"/>
    <lineage>
        <taxon>Eukaryota</taxon>
        <taxon>Metazoa</taxon>
        <taxon>Ecdysozoa</taxon>
        <taxon>Arthropoda</taxon>
        <taxon>Hexapoda</taxon>
        <taxon>Insecta</taxon>
        <taxon>Pterygota</taxon>
        <taxon>Neoptera</taxon>
        <taxon>Endopterygota</taxon>
        <taxon>Coleoptera</taxon>
        <taxon>Polyphaga</taxon>
        <taxon>Cucujiformia</taxon>
        <taxon>Chrysomeloidea</taxon>
        <taxon>Cerambycidae</taxon>
        <taxon>Lamiinae</taxon>
        <taxon>Acanthocinini</taxon>
        <taxon>Exocentrus</taxon>
    </lineage>
</organism>
<dbReference type="PROSITE" id="PS50207">
    <property type="entry name" value="CASPASE_P10"/>
    <property type="match status" value="1"/>
</dbReference>
<evidence type="ECO:0000256" key="8">
    <source>
        <dbReference type="RuleBase" id="RU003971"/>
    </source>
</evidence>
<dbReference type="PROSITE" id="PS50208">
    <property type="entry name" value="CASPASE_P20"/>
    <property type="match status" value="1"/>
</dbReference>
<accession>A0AAV8VVE4</accession>
<dbReference type="InterPro" id="IPR001309">
    <property type="entry name" value="Pept_C14_p20"/>
</dbReference>
<gene>
    <name evidence="12" type="ORF">NQ315_010783</name>
</gene>
<comment type="similarity">
    <text evidence="1 8">Belongs to the peptidase C14A family.</text>
</comment>
<feature type="domain" description="Caspase family p10" evidence="9">
    <location>
        <begin position="320"/>
        <end position="407"/>
    </location>
</feature>
<dbReference type="PANTHER" id="PTHR47901">
    <property type="entry name" value="CASPASE RECRUITMENT DOMAIN-CONTAINING PROTEIN 18"/>
    <property type="match status" value="1"/>
</dbReference>
<dbReference type="InterPro" id="IPR015917">
    <property type="entry name" value="Pept_C14A"/>
</dbReference>
<keyword evidence="3" id="KW-0053">Apoptosis</keyword>
<comment type="caution">
    <text evidence="12">The sequence shown here is derived from an EMBL/GenBank/DDBJ whole genome shotgun (WGS) entry which is preliminary data.</text>
</comment>
<evidence type="ECO:0000313" key="12">
    <source>
        <dbReference type="EMBL" id="KAJ8917870.1"/>
    </source>
</evidence>
<dbReference type="SMART" id="SM00115">
    <property type="entry name" value="CASc"/>
    <property type="match status" value="1"/>
</dbReference>
<dbReference type="Gene3D" id="3.40.50.1460">
    <property type="match status" value="1"/>
</dbReference>
<proteinExistence type="inferred from homology"/>
<reference evidence="12 13" key="1">
    <citation type="journal article" date="2023" name="Insect Mol. Biol.">
        <title>Genome sequencing provides insights into the evolution of gene families encoding plant cell wall-degrading enzymes in longhorned beetles.</title>
        <authorList>
            <person name="Shin N.R."/>
            <person name="Okamura Y."/>
            <person name="Kirsch R."/>
            <person name="Pauchet Y."/>
        </authorList>
    </citation>
    <scope>NUCLEOTIDE SEQUENCE [LARGE SCALE GENOMIC DNA]</scope>
    <source>
        <strain evidence="12">EAD_L_NR</strain>
    </source>
</reference>
<evidence type="ECO:0000256" key="7">
    <source>
        <dbReference type="PIRSR" id="PIRSR038001-1"/>
    </source>
</evidence>
<dbReference type="Gene3D" id="1.10.533.10">
    <property type="entry name" value="Death Domain, Fas"/>
    <property type="match status" value="1"/>
</dbReference>
<dbReference type="GO" id="GO:0006508">
    <property type="term" value="P:proteolysis"/>
    <property type="evidence" value="ECO:0007669"/>
    <property type="project" value="UniProtKB-KW"/>
</dbReference>
<dbReference type="PIRSF" id="PIRSF038001">
    <property type="entry name" value="Caspase_ICE"/>
    <property type="match status" value="1"/>
</dbReference>
<evidence type="ECO:0000256" key="2">
    <source>
        <dbReference type="ARBA" id="ARBA00022670"/>
    </source>
</evidence>
<keyword evidence="5" id="KW-0788">Thiol protease</keyword>
<dbReference type="AlphaFoldDB" id="A0AAV8VVE4"/>
<keyword evidence="4" id="KW-0378">Hydrolase</keyword>
<evidence type="ECO:0000259" key="9">
    <source>
        <dbReference type="PROSITE" id="PS50207"/>
    </source>
</evidence>
<feature type="domain" description="CARD" evidence="11">
    <location>
        <begin position="1"/>
        <end position="90"/>
    </location>
</feature>
<evidence type="ECO:0000256" key="5">
    <source>
        <dbReference type="ARBA" id="ARBA00022807"/>
    </source>
</evidence>
<sequence length="429" mass="50062">MLEESKELIIKNFVTLMKECNVDVLKELLVKRGIFTPSEMNNIFLSEDARHNKRLFFFNIQKKNQHAFHALVETLRETNQYNIAKLLVPEVIGCHPYVQPPERDTNDINMSRLSESLPIINVNSNAEYLTVKVVPSTQFHDTVEHNRYVDFYSTRSKNRGRVLIINNYKFENDRRHPYRSGAEVDSENLRELFRQLGGWEVHHHENLTSEEMNSVLVRFAQDRENKQYDICFVIVMSHGGELHGDTIVFGIDDLQDSGHYIFTNDIQKHFTNEKCRGFRGRPKVFLFQVCRGETLDHTILHTEVDSKQHVSPLAKSPEPIITNIRTQEDILTGFATLLGYKAHRHPSTGSWYIELICKNFMNYSHEISVNQLLQLVDQDLKRRMSEYLTMQTAEHRYKGFKTLYLNPGIYSENGVLKYFNSSGIESIRD</sequence>
<dbReference type="InterPro" id="IPR002138">
    <property type="entry name" value="Pept_C14_p10"/>
</dbReference>
<dbReference type="InterPro" id="IPR001315">
    <property type="entry name" value="CARD"/>
</dbReference>
<dbReference type="EMBL" id="JANEYG010000030">
    <property type="protein sequence ID" value="KAJ8917870.1"/>
    <property type="molecule type" value="Genomic_DNA"/>
</dbReference>
<evidence type="ECO:0000256" key="4">
    <source>
        <dbReference type="ARBA" id="ARBA00022801"/>
    </source>
</evidence>
<name>A0AAV8VVE4_9CUCU</name>
<keyword evidence="6" id="KW-0865">Zymogen</keyword>
<dbReference type="PRINTS" id="PR00376">
    <property type="entry name" value="IL1BCENZYME"/>
</dbReference>
<dbReference type="InterPro" id="IPR002398">
    <property type="entry name" value="Pept_C14"/>
</dbReference>
<feature type="active site" evidence="7">
    <location>
        <position position="238"/>
    </location>
</feature>
<dbReference type="SMART" id="SM00114">
    <property type="entry name" value="CARD"/>
    <property type="match status" value="1"/>
</dbReference>
<protein>
    <recommendedName>
        <fullName evidence="14">Caspase Dronc</fullName>
    </recommendedName>
</protein>
<dbReference type="PANTHER" id="PTHR47901:SF8">
    <property type="entry name" value="CASPASE-3"/>
    <property type="match status" value="1"/>
</dbReference>
<keyword evidence="13" id="KW-1185">Reference proteome</keyword>
<feature type="domain" description="Caspase family p20" evidence="10">
    <location>
        <begin position="158"/>
        <end position="294"/>
    </location>
</feature>
<dbReference type="GO" id="GO:0042981">
    <property type="term" value="P:regulation of apoptotic process"/>
    <property type="evidence" value="ECO:0007669"/>
    <property type="project" value="InterPro"/>
</dbReference>
<dbReference type="GO" id="GO:0004197">
    <property type="term" value="F:cysteine-type endopeptidase activity"/>
    <property type="evidence" value="ECO:0007669"/>
    <property type="project" value="InterPro"/>
</dbReference>
<dbReference type="Proteomes" id="UP001159042">
    <property type="component" value="Unassembled WGS sequence"/>
</dbReference>
<dbReference type="CDD" id="cd01671">
    <property type="entry name" value="CARD"/>
    <property type="match status" value="1"/>
</dbReference>
<dbReference type="InterPro" id="IPR011029">
    <property type="entry name" value="DEATH-like_dom_sf"/>
</dbReference>
<evidence type="ECO:0008006" key="14">
    <source>
        <dbReference type="Google" id="ProtNLM"/>
    </source>
</evidence>
<dbReference type="SUPFAM" id="SSF47986">
    <property type="entry name" value="DEATH domain"/>
    <property type="match status" value="1"/>
</dbReference>
<evidence type="ECO:0000256" key="3">
    <source>
        <dbReference type="ARBA" id="ARBA00022703"/>
    </source>
</evidence>
<dbReference type="GO" id="GO:0006915">
    <property type="term" value="P:apoptotic process"/>
    <property type="evidence" value="ECO:0007669"/>
    <property type="project" value="UniProtKB-KW"/>
</dbReference>
<evidence type="ECO:0000259" key="11">
    <source>
        <dbReference type="PROSITE" id="PS50209"/>
    </source>
</evidence>
<evidence type="ECO:0000256" key="6">
    <source>
        <dbReference type="ARBA" id="ARBA00023145"/>
    </source>
</evidence>
<evidence type="ECO:0000259" key="10">
    <source>
        <dbReference type="PROSITE" id="PS50208"/>
    </source>
</evidence>
<dbReference type="Pfam" id="PF00656">
    <property type="entry name" value="Peptidase_C14"/>
    <property type="match status" value="1"/>
</dbReference>
<dbReference type="SUPFAM" id="SSF52129">
    <property type="entry name" value="Caspase-like"/>
    <property type="match status" value="1"/>
</dbReference>
<evidence type="ECO:0000313" key="13">
    <source>
        <dbReference type="Proteomes" id="UP001159042"/>
    </source>
</evidence>
<keyword evidence="2" id="KW-0645">Protease</keyword>
<dbReference type="InterPro" id="IPR011600">
    <property type="entry name" value="Pept_C14_caspase"/>
</dbReference>
<evidence type="ECO:0000256" key="1">
    <source>
        <dbReference type="ARBA" id="ARBA00010134"/>
    </source>
</evidence>
<dbReference type="PROSITE" id="PS50209">
    <property type="entry name" value="CARD"/>
    <property type="match status" value="1"/>
</dbReference>
<dbReference type="InterPro" id="IPR029030">
    <property type="entry name" value="Caspase-like_dom_sf"/>
</dbReference>
<feature type="active site" evidence="7">
    <location>
        <position position="290"/>
    </location>
</feature>